<dbReference type="STRING" id="155618.RV06_GL001120"/>
<dbReference type="SUPFAM" id="SSF55909">
    <property type="entry name" value="Pentein"/>
    <property type="match status" value="1"/>
</dbReference>
<dbReference type="OrthoDB" id="9808013at2"/>
<reference evidence="4 6" key="2">
    <citation type="submission" date="2013-03" db="EMBL/GenBank/DDBJ databases">
        <title>The Genome Sequence of Enterococcus haemoperoxidus BAA-382 (PacBio/Illumina hybrid assembly).</title>
        <authorList>
            <consortium name="The Broad Institute Genomics Platform"/>
            <consortium name="The Broad Institute Genome Sequencing Center for Infectious Disease"/>
            <person name="Earl A."/>
            <person name="Russ C."/>
            <person name="Gilmore M."/>
            <person name="Surin D."/>
            <person name="Walker B."/>
            <person name="Young S."/>
            <person name="Zeng Q."/>
            <person name="Gargeya S."/>
            <person name="Fitzgerald M."/>
            <person name="Haas B."/>
            <person name="Abouelleil A."/>
            <person name="Allen A.W."/>
            <person name="Alvarado L."/>
            <person name="Arachchi H.M."/>
            <person name="Berlin A.M."/>
            <person name="Chapman S.B."/>
            <person name="Gainer-Dewar J."/>
            <person name="Goldberg J."/>
            <person name="Griggs A."/>
            <person name="Gujja S."/>
            <person name="Hansen M."/>
            <person name="Howarth C."/>
            <person name="Imamovic A."/>
            <person name="Ireland A."/>
            <person name="Larimer J."/>
            <person name="McCowan C."/>
            <person name="Murphy C."/>
            <person name="Pearson M."/>
            <person name="Poon T.W."/>
            <person name="Priest M."/>
            <person name="Roberts A."/>
            <person name="Saif S."/>
            <person name="Shea T."/>
            <person name="Sisk P."/>
            <person name="Sykes S."/>
            <person name="Wortman J."/>
            <person name="Nusbaum C."/>
            <person name="Birren B."/>
        </authorList>
    </citation>
    <scope>NUCLEOTIDE SEQUENCE [LARGE SCALE GENOMIC DNA]</scope>
    <source>
        <strain evidence="4 6">ATCC BAA-382</strain>
    </source>
</reference>
<reference evidence="3 5" key="1">
    <citation type="submission" date="2013-02" db="EMBL/GenBank/DDBJ databases">
        <title>The Genome Sequence of Enterococcus haemoperoxidus BAA-382.</title>
        <authorList>
            <consortium name="The Broad Institute Genome Sequencing Platform"/>
            <consortium name="The Broad Institute Genome Sequencing Center for Infectious Disease"/>
            <person name="Earl A.M."/>
            <person name="Gilmore M.S."/>
            <person name="Lebreton F."/>
            <person name="Walker B."/>
            <person name="Young S.K."/>
            <person name="Zeng Q."/>
            <person name="Gargeya S."/>
            <person name="Fitzgerald M."/>
            <person name="Haas B."/>
            <person name="Abouelleil A."/>
            <person name="Alvarado L."/>
            <person name="Arachchi H.M."/>
            <person name="Berlin A.M."/>
            <person name="Chapman S.B."/>
            <person name="Dewar J."/>
            <person name="Goldberg J."/>
            <person name="Griggs A."/>
            <person name="Gujja S."/>
            <person name="Hansen M."/>
            <person name="Howarth C."/>
            <person name="Imamovic A."/>
            <person name="Larimer J."/>
            <person name="McCowan C."/>
            <person name="Murphy C."/>
            <person name="Neiman D."/>
            <person name="Pearson M."/>
            <person name="Priest M."/>
            <person name="Roberts A."/>
            <person name="Saif S."/>
            <person name="Shea T."/>
            <person name="Sisk P."/>
            <person name="Sykes S."/>
            <person name="Wortman J."/>
            <person name="Nusbaum C."/>
            <person name="Birren B."/>
        </authorList>
    </citation>
    <scope>NUCLEOTIDE SEQUENCE [LARGE SCALE GENOMIC DNA]</scope>
    <source>
        <strain evidence="3 5">ATCC BAA-382</strain>
    </source>
</reference>
<keyword evidence="6" id="KW-1185">Reference proteome</keyword>
<dbReference type="RefSeq" id="WP_010760252.1">
    <property type="nucleotide sequence ID" value="NZ_KB946314.1"/>
</dbReference>
<dbReference type="eggNOG" id="COG2957">
    <property type="taxonomic scope" value="Bacteria"/>
</dbReference>
<evidence type="ECO:0000256" key="1">
    <source>
        <dbReference type="ARBA" id="ARBA00022801"/>
    </source>
</evidence>
<evidence type="ECO:0000313" key="3">
    <source>
        <dbReference type="EMBL" id="EOI00766.1"/>
    </source>
</evidence>
<dbReference type="EC" id="3.5.3.12" evidence="2"/>
<protein>
    <recommendedName>
        <fullName evidence="2">Putative agmatine deiminase</fullName>
        <ecNumber evidence="2">3.5.3.12</ecNumber>
    </recommendedName>
    <alternativeName>
        <fullName evidence="2">Agmatine iminohydrolase</fullName>
    </alternativeName>
</protein>
<dbReference type="EMBL" id="ASVY01000002">
    <property type="protein sequence ID" value="EOT62000.1"/>
    <property type="molecule type" value="Genomic_DNA"/>
</dbReference>
<evidence type="ECO:0000313" key="5">
    <source>
        <dbReference type="Proteomes" id="UP000013858"/>
    </source>
</evidence>
<dbReference type="GO" id="GO:0004668">
    <property type="term" value="F:protein-arginine deiminase activity"/>
    <property type="evidence" value="ECO:0007669"/>
    <property type="project" value="InterPro"/>
</dbReference>
<dbReference type="GO" id="GO:0047632">
    <property type="term" value="F:agmatine deiminase activity"/>
    <property type="evidence" value="ECO:0007669"/>
    <property type="project" value="UniProtKB-UniRule"/>
</dbReference>
<gene>
    <name evidence="2" type="primary">aguA</name>
    <name evidence="4" type="ORF">I583_01000</name>
    <name evidence="3" type="ORF">UAW_00033</name>
</gene>
<keyword evidence="1 2" id="KW-0378">Hydrolase</keyword>
<dbReference type="NCBIfam" id="TIGR03380">
    <property type="entry name" value="agmatine_aguA"/>
    <property type="match status" value="1"/>
</dbReference>
<evidence type="ECO:0000313" key="4">
    <source>
        <dbReference type="EMBL" id="EOT62000.1"/>
    </source>
</evidence>
<dbReference type="Proteomes" id="UP000014197">
    <property type="component" value="Unassembled WGS sequence"/>
</dbReference>
<dbReference type="Gene3D" id="3.75.10.10">
    <property type="entry name" value="L-arginine/glycine Amidinotransferase, Chain A"/>
    <property type="match status" value="1"/>
</dbReference>
<accession>R2QZD9</accession>
<sequence>MKLTSSNPKKDSFFAPAEFEPHEEAYMIWPERADNWRNGAKPAQTAYIAVAKAIAKFEPVTMFVSAKQYKNARQLLPESIRVMELSNNDAWIKDYGPIYVRNKEGEVRGVDWRFNAWGGLLDGLYFPWDQDDLIAEKLCEFNRMDYYSLKEFILEGCSIHLDGDGTLYTTEEVLLSEGRNGKLSKGEIEKILKDYCNVEKIIWLKKGFFLDETNGDIDNMLNVVRPGEIVLTWTNDPDDPQYEISKAAYEQLKNETDAKGRKLLIHKMYMPEPMYITTEESQGVDPVNGMLPRFPGDRLTATYVSYYTANDGIVYPLFNDKNDQAAGLLLKKLYPNRKIIGIPAREILLGGGNIHCIAQSVPKIR</sequence>
<dbReference type="PANTHER" id="PTHR31377:SF0">
    <property type="entry name" value="AGMATINE DEIMINASE-RELATED"/>
    <property type="match status" value="1"/>
</dbReference>
<organism evidence="3 5">
    <name type="scientific">Enterococcus haemoperoxidus ATCC BAA-382</name>
    <dbReference type="NCBI Taxonomy" id="1158608"/>
    <lineage>
        <taxon>Bacteria</taxon>
        <taxon>Bacillati</taxon>
        <taxon>Bacillota</taxon>
        <taxon>Bacilli</taxon>
        <taxon>Lactobacillales</taxon>
        <taxon>Enterococcaceae</taxon>
        <taxon>Enterococcus</taxon>
    </lineage>
</organism>
<evidence type="ECO:0000313" key="6">
    <source>
        <dbReference type="Proteomes" id="UP000014197"/>
    </source>
</evidence>
<dbReference type="Proteomes" id="UP000013858">
    <property type="component" value="Unassembled WGS sequence"/>
</dbReference>
<dbReference type="NCBIfam" id="NF010070">
    <property type="entry name" value="PRK13551.1"/>
    <property type="match status" value="1"/>
</dbReference>
<comment type="caution">
    <text evidence="3">The sequence shown here is derived from an EMBL/GenBank/DDBJ whole genome shotgun (WGS) entry which is preliminary data.</text>
</comment>
<dbReference type="EMBL" id="AJAR01000001">
    <property type="protein sequence ID" value="EOI00766.1"/>
    <property type="molecule type" value="Genomic_DNA"/>
</dbReference>
<feature type="active site" description="Amidino-cysteine intermediate" evidence="2">
    <location>
        <position position="356"/>
    </location>
</feature>
<comment type="similarity">
    <text evidence="2">Belongs to the agmatine deiminase family.</text>
</comment>
<proteinExistence type="inferred from homology"/>
<comment type="catalytic activity">
    <reaction evidence="2">
        <text>agmatine + H2O = N-carbamoylputrescine + NH4(+)</text>
        <dbReference type="Rhea" id="RHEA:18037"/>
        <dbReference type="ChEBI" id="CHEBI:15377"/>
        <dbReference type="ChEBI" id="CHEBI:28938"/>
        <dbReference type="ChEBI" id="CHEBI:58145"/>
        <dbReference type="ChEBI" id="CHEBI:58318"/>
        <dbReference type="EC" id="3.5.3.12"/>
    </reaction>
</comment>
<evidence type="ECO:0000256" key="2">
    <source>
        <dbReference type="HAMAP-Rule" id="MF_01841"/>
    </source>
</evidence>
<name>R2QZD9_9ENTE</name>
<dbReference type="HAMAP" id="MF_01841">
    <property type="entry name" value="Agmatine_deimin"/>
    <property type="match status" value="1"/>
</dbReference>
<dbReference type="GO" id="GO:0009446">
    <property type="term" value="P:putrescine biosynthetic process"/>
    <property type="evidence" value="ECO:0007669"/>
    <property type="project" value="InterPro"/>
</dbReference>
<dbReference type="InterPro" id="IPR007466">
    <property type="entry name" value="Peptidyl-Arg-deiminase_porph"/>
</dbReference>
<dbReference type="AlphaFoldDB" id="R2QZD9"/>
<dbReference type="InterPro" id="IPR017754">
    <property type="entry name" value="Agmatine_deiminase"/>
</dbReference>
<dbReference type="Pfam" id="PF04371">
    <property type="entry name" value="PAD_porph"/>
    <property type="match status" value="1"/>
</dbReference>
<dbReference type="PATRIC" id="fig|1158608.3.peg.16"/>
<dbReference type="PANTHER" id="PTHR31377">
    <property type="entry name" value="AGMATINE DEIMINASE-RELATED"/>
    <property type="match status" value="1"/>
</dbReference>